<dbReference type="PANTHER" id="PTHR23404">
    <property type="entry name" value="MOLYBDOPTERIN SYNTHASE RELATED"/>
    <property type="match status" value="1"/>
</dbReference>
<comment type="catalytic activity">
    <reaction evidence="4">
        <text>2 [molybdopterin-synthase sulfur-carrier protein]-C-terminal-Gly-aminoethanethioate + cyclic pyranopterin phosphate + H2O = molybdopterin + 2 [molybdopterin-synthase sulfur-carrier protein]-C-terminal Gly-Gly + 2 H(+)</text>
        <dbReference type="Rhea" id="RHEA:26333"/>
        <dbReference type="Rhea" id="RHEA-COMP:12202"/>
        <dbReference type="Rhea" id="RHEA-COMP:19907"/>
        <dbReference type="ChEBI" id="CHEBI:15377"/>
        <dbReference type="ChEBI" id="CHEBI:15378"/>
        <dbReference type="ChEBI" id="CHEBI:58698"/>
        <dbReference type="ChEBI" id="CHEBI:59648"/>
        <dbReference type="ChEBI" id="CHEBI:90778"/>
        <dbReference type="ChEBI" id="CHEBI:232372"/>
        <dbReference type="EC" id="2.8.1.12"/>
    </reaction>
</comment>
<reference evidence="7 8" key="1">
    <citation type="journal article" date="2015" name="Nat. Commun.">
        <title>Outbred genome sequencing and CRISPR/Cas9 gene editing in butterflies.</title>
        <authorList>
            <person name="Li X."/>
            <person name="Fan D."/>
            <person name="Zhang W."/>
            <person name="Liu G."/>
            <person name="Zhang L."/>
            <person name="Zhao L."/>
            <person name="Fang X."/>
            <person name="Chen L."/>
            <person name="Dong Y."/>
            <person name="Chen Y."/>
            <person name="Ding Y."/>
            <person name="Zhao R."/>
            <person name="Feng M."/>
            <person name="Zhu Y."/>
            <person name="Feng Y."/>
            <person name="Jiang X."/>
            <person name="Zhu D."/>
            <person name="Xiang H."/>
            <person name="Feng X."/>
            <person name="Li S."/>
            <person name="Wang J."/>
            <person name="Zhang G."/>
            <person name="Kronforst M.R."/>
            <person name="Wang W."/>
        </authorList>
    </citation>
    <scope>NUCLEOTIDE SEQUENCE [LARGE SCALE GENOMIC DNA]</scope>
    <source>
        <strain evidence="7">Ya'a_city_454_Pm</strain>
        <tissue evidence="7">Whole body</tissue>
    </source>
</reference>
<dbReference type="SUPFAM" id="SSF54690">
    <property type="entry name" value="Molybdopterin synthase subunit MoaE"/>
    <property type="match status" value="1"/>
</dbReference>
<dbReference type="UniPathway" id="UPA00344"/>
<dbReference type="HAMAP" id="MF_03052">
    <property type="entry name" value="MOC2B"/>
    <property type="match status" value="1"/>
</dbReference>
<dbReference type="InterPro" id="IPR028888">
    <property type="entry name" value="MOCS2B_euk"/>
</dbReference>
<dbReference type="InterPro" id="IPR036563">
    <property type="entry name" value="MoaE_sf"/>
</dbReference>
<dbReference type="GO" id="GO:0006777">
    <property type="term" value="P:Mo-molybdopterin cofactor biosynthetic process"/>
    <property type="evidence" value="ECO:0007669"/>
    <property type="project" value="UniProtKB-UniRule"/>
</dbReference>
<dbReference type="EC" id="2.8.1.12" evidence="4"/>
<comment type="pathway">
    <text evidence="4">Cofactor biosynthesis; molybdopterin biosynthesis.</text>
</comment>
<evidence type="ECO:0000313" key="7">
    <source>
        <dbReference type="EMBL" id="KPJ16982.1"/>
    </source>
</evidence>
<dbReference type="Pfam" id="PF02391">
    <property type="entry name" value="MoaE"/>
    <property type="match status" value="1"/>
</dbReference>
<feature type="coiled-coil region" evidence="5">
    <location>
        <begin position="168"/>
        <end position="195"/>
    </location>
</feature>
<feature type="binding site" evidence="4">
    <location>
        <position position="117"/>
    </location>
    <ligand>
        <name>substrate</name>
    </ligand>
</feature>
<dbReference type="InParanoid" id="A0A194RHC9"/>
<evidence type="ECO:0000256" key="6">
    <source>
        <dbReference type="SAM" id="MobiDB-lite"/>
    </source>
</evidence>
<dbReference type="FunCoup" id="A0A194RHC9">
    <property type="interactions" value="488"/>
</dbReference>
<dbReference type="Proteomes" id="UP000053240">
    <property type="component" value="Unassembled WGS sequence"/>
</dbReference>
<feature type="binding site" evidence="4">
    <location>
        <begin position="124"/>
        <end position="126"/>
    </location>
    <ligand>
        <name>substrate</name>
    </ligand>
</feature>
<comment type="subunit">
    <text evidence="4">Heterotetramer; composed of 2 small (MOCS2A) and 2 large (MOCS2B) subunits.</text>
</comment>
<proteinExistence type="inferred from homology"/>
<evidence type="ECO:0000256" key="3">
    <source>
        <dbReference type="ARBA" id="ARBA00023150"/>
    </source>
</evidence>
<dbReference type="Gene3D" id="3.90.1170.40">
    <property type="entry name" value="Molybdopterin biosynthesis MoaE subunit"/>
    <property type="match status" value="1"/>
</dbReference>
<feature type="region of interest" description="Disordered" evidence="6">
    <location>
        <begin position="243"/>
        <end position="275"/>
    </location>
</feature>
<evidence type="ECO:0000256" key="1">
    <source>
        <dbReference type="ARBA" id="ARBA00022490"/>
    </source>
</evidence>
<comment type="subcellular location">
    <subcellularLocation>
        <location evidence="4">Cytoplasm</location>
    </subcellularLocation>
</comment>
<keyword evidence="8" id="KW-1185">Reference proteome</keyword>
<sequence length="373" mass="40573">MDHLKLTEDKLSVESISELVGDSSCGAISVFIGTTRDNFEGKKVVKLEYEAYEAMALKAFKDICNEIRSKWPAVHGIAIYHRLGAVACREASLVVAVSSAHRGPALAAAAHCVDRLKASAPVWKREHYAGDHAPLWKENPECSPPPPPHRSPCPSPPHSPDDTTDRNLVQINVSNEELQQRIQNFIERKRAQVDLSNIVDFIPGHCETETQDADTCARVRTQFVKRSDSKGHLKIRKVHNEWGPQLSRGAGGAGREAGGAGREAGGAGREEGGALPGGVAERLRAAEEFLSVAPVGRDVYRRLKQVEDRIAELQAISPEYAHFWKLKSEPAEASPEAAECAFSADDIARKIEQLERQAAAASPTSLTSLTSPT</sequence>
<dbReference type="OrthoDB" id="5531344at2759"/>
<keyword evidence="2 4" id="KW-0808">Transferase</keyword>
<dbReference type="KEGG" id="pmac:106708823"/>
<keyword evidence="3 4" id="KW-0501">Molybdenum cofactor biosynthesis</keyword>
<dbReference type="FunFam" id="3.90.1170.40:FF:000002">
    <property type="entry name" value="Molybdopterin synthase catalytic subunit"/>
    <property type="match status" value="1"/>
</dbReference>
<feature type="region of interest" description="Disordered" evidence="6">
    <location>
        <begin position="136"/>
        <end position="165"/>
    </location>
</feature>
<evidence type="ECO:0000256" key="2">
    <source>
        <dbReference type="ARBA" id="ARBA00022679"/>
    </source>
</evidence>
<dbReference type="GO" id="GO:0030366">
    <property type="term" value="F:molybdopterin synthase activity"/>
    <property type="evidence" value="ECO:0007669"/>
    <property type="project" value="UniProtKB-UniRule"/>
</dbReference>
<dbReference type="GO" id="GO:1990140">
    <property type="term" value="C:molybdopterin synthase complex"/>
    <property type="evidence" value="ECO:0007669"/>
    <property type="project" value="UniProtKB-UniRule"/>
</dbReference>
<accession>A0A194RHC9</accession>
<comment type="function">
    <text evidence="4">Catalytic subunit of the molybdopterin synthase complex, a complex that catalyzes the conversion of precursor Z into molybdopterin. Acts by mediating the incorporation of 2 sulfur atoms from thiocarboxylated MOCS2A into precursor Z to generate a dithiolene group.</text>
</comment>
<evidence type="ECO:0000256" key="4">
    <source>
        <dbReference type="HAMAP-Rule" id="MF_03052"/>
    </source>
</evidence>
<comment type="similarity">
    <text evidence="4">Belongs to the MoaE family. MOCS2B subfamily.</text>
</comment>
<comment type="miscellaneous">
    <text evidence="4">This protein is produced by a bicistronic gene which also produces the large subunit (MOCS2A).</text>
</comment>
<dbReference type="AlphaFoldDB" id="A0A194RHC9"/>
<feature type="binding site" evidence="4">
    <location>
        <begin position="101"/>
        <end position="102"/>
    </location>
    <ligand>
        <name>substrate</name>
    </ligand>
</feature>
<organism evidence="7 8">
    <name type="scientific">Papilio machaon</name>
    <name type="common">Old World swallowtail butterfly</name>
    <dbReference type="NCBI Taxonomy" id="76193"/>
    <lineage>
        <taxon>Eukaryota</taxon>
        <taxon>Metazoa</taxon>
        <taxon>Ecdysozoa</taxon>
        <taxon>Arthropoda</taxon>
        <taxon>Hexapoda</taxon>
        <taxon>Insecta</taxon>
        <taxon>Pterygota</taxon>
        <taxon>Neoptera</taxon>
        <taxon>Endopterygota</taxon>
        <taxon>Lepidoptera</taxon>
        <taxon>Glossata</taxon>
        <taxon>Ditrysia</taxon>
        <taxon>Papilionoidea</taxon>
        <taxon>Papilionidae</taxon>
        <taxon>Papilioninae</taxon>
        <taxon>Papilio</taxon>
    </lineage>
</organism>
<feature type="compositionally biased region" description="Gly residues" evidence="6">
    <location>
        <begin position="249"/>
        <end position="267"/>
    </location>
</feature>
<name>A0A194RHC9_PAPMA</name>
<feature type="compositionally biased region" description="Pro residues" evidence="6">
    <location>
        <begin position="142"/>
        <end position="158"/>
    </location>
</feature>
<dbReference type="InterPro" id="IPR003448">
    <property type="entry name" value="Mopterin_biosynth_MoaE"/>
</dbReference>
<keyword evidence="5" id="KW-0175">Coiled coil</keyword>
<keyword evidence="1 4" id="KW-0963">Cytoplasm</keyword>
<dbReference type="EMBL" id="KQ460205">
    <property type="protein sequence ID" value="KPJ16982.1"/>
    <property type="molecule type" value="Genomic_DNA"/>
</dbReference>
<evidence type="ECO:0000256" key="5">
    <source>
        <dbReference type="SAM" id="Coils"/>
    </source>
</evidence>
<protein>
    <recommendedName>
        <fullName evidence="4">Molybdopterin synthase catalytic subunit</fullName>
        <ecNumber evidence="4">2.8.1.12</ecNumber>
    </recommendedName>
    <alternativeName>
        <fullName evidence="4">Molybdenum cofactor synthesis protein 2 large subunit</fullName>
    </alternativeName>
    <alternativeName>
        <fullName evidence="4">Molybdenum cofactor synthesis protein 2B</fullName>
        <shortName evidence="4">MOCS2B</shortName>
    </alternativeName>
</protein>
<evidence type="ECO:0000313" key="8">
    <source>
        <dbReference type="Proteomes" id="UP000053240"/>
    </source>
</evidence>
<dbReference type="STRING" id="76193.A0A194RHC9"/>
<dbReference type="CDD" id="cd00756">
    <property type="entry name" value="MoaE"/>
    <property type="match status" value="1"/>
</dbReference>
<gene>
    <name evidence="4" type="primary">Mocs2</name>
    <name evidence="7" type="ORF">RR48_13838</name>
</gene>